<keyword evidence="3" id="KW-1185">Reference proteome</keyword>
<dbReference type="InterPro" id="IPR051678">
    <property type="entry name" value="AGP_Transferase"/>
</dbReference>
<evidence type="ECO:0000259" key="1">
    <source>
        <dbReference type="Pfam" id="PF01636"/>
    </source>
</evidence>
<dbReference type="Pfam" id="PF01636">
    <property type="entry name" value="APH"/>
    <property type="match status" value="1"/>
</dbReference>
<dbReference type="Gene3D" id="3.30.200.150">
    <property type="match status" value="1"/>
</dbReference>
<dbReference type="PANTHER" id="PTHR21310">
    <property type="entry name" value="AMINOGLYCOSIDE PHOSPHOTRANSFERASE-RELATED-RELATED"/>
    <property type="match status" value="1"/>
</dbReference>
<dbReference type="InterPro" id="IPR002575">
    <property type="entry name" value="Aminoglycoside_PTrfase"/>
</dbReference>
<evidence type="ECO:0000313" key="2">
    <source>
        <dbReference type="EMBL" id="WAH41387.1"/>
    </source>
</evidence>
<proteinExistence type="predicted"/>
<dbReference type="InterPro" id="IPR011009">
    <property type="entry name" value="Kinase-like_dom_sf"/>
</dbReference>
<organism evidence="2 3">
    <name type="scientific">Alicyclobacillus fastidiosus</name>
    <dbReference type="NCBI Taxonomy" id="392011"/>
    <lineage>
        <taxon>Bacteria</taxon>
        <taxon>Bacillati</taxon>
        <taxon>Bacillota</taxon>
        <taxon>Bacilli</taxon>
        <taxon>Bacillales</taxon>
        <taxon>Alicyclobacillaceae</taxon>
        <taxon>Alicyclobacillus</taxon>
    </lineage>
</organism>
<protein>
    <submittedName>
        <fullName evidence="2">Aminoglycoside phosphotransferase family protein</fullName>
    </submittedName>
</protein>
<gene>
    <name evidence="2" type="ORF">NZD89_24580</name>
</gene>
<dbReference type="Gene3D" id="3.90.1200.10">
    <property type="match status" value="1"/>
</dbReference>
<feature type="domain" description="Aminoglycoside phosphotransferase" evidence="1">
    <location>
        <begin position="28"/>
        <end position="245"/>
    </location>
</feature>
<dbReference type="RefSeq" id="WP_268005299.1">
    <property type="nucleotide sequence ID" value="NZ_CP104067.1"/>
</dbReference>
<reference evidence="2" key="1">
    <citation type="submission" date="2022-08" db="EMBL/GenBank/DDBJ databases">
        <title>Alicyclobacillus fastidiosus DSM 17978, complete genome.</title>
        <authorList>
            <person name="Wang Q."/>
            <person name="Cai R."/>
            <person name="Wang Z."/>
        </authorList>
    </citation>
    <scope>NUCLEOTIDE SEQUENCE</scope>
    <source>
        <strain evidence="2">DSM 17978</strain>
    </source>
</reference>
<dbReference type="Proteomes" id="UP001164761">
    <property type="component" value="Chromosome"/>
</dbReference>
<sequence length="305" mass="35318">MSNVKPNLGMESTSAFLESYFGTKVTELQLITKGETSQAYTFRHQDDDYVIRFNHFEDGFLRDSYAFETLTAYGIPVPRIIDINEFNNMFFAISERVHGNTLDAYKPDQIEFVIPSLVDVLMKLRSANVDSTRGYGPIGHSGDGLYQSWTEHLEAFFCEKQSGFWYGWTELFEDTFLEKRVFDVIQPRMMKYATYCNSVREFVHGDLSLDNALSDGQSLTGIIDWGNARYGDGLYDVSWFHFWTPRFNLPKRFLQCCEAQGIEVPHFEERILCHTYSQGLDALRFYAKTGRLDAYTQVRDHLLSL</sequence>
<dbReference type="EMBL" id="CP104067">
    <property type="protein sequence ID" value="WAH41387.1"/>
    <property type="molecule type" value="Genomic_DNA"/>
</dbReference>
<name>A0ABY6ZEW7_9BACL</name>
<evidence type="ECO:0000313" key="3">
    <source>
        <dbReference type="Proteomes" id="UP001164761"/>
    </source>
</evidence>
<accession>A0ABY6ZEW7</accession>
<dbReference type="SUPFAM" id="SSF56112">
    <property type="entry name" value="Protein kinase-like (PK-like)"/>
    <property type="match status" value="1"/>
</dbReference>